<gene>
    <name evidence="5" type="ORF">MNB_SV-8-941</name>
</gene>
<dbReference type="PANTHER" id="PTHR11265:SF0">
    <property type="entry name" value="12S RRNA N4-METHYLCYTIDINE METHYLTRANSFERASE"/>
    <property type="match status" value="1"/>
</dbReference>
<dbReference type="Gene3D" id="3.40.50.150">
    <property type="entry name" value="Vaccinia Virus protein VP39"/>
    <property type="match status" value="1"/>
</dbReference>
<comment type="similarity">
    <text evidence="1">Belongs to the methyltransferase superfamily. RsmH family.</text>
</comment>
<dbReference type="EMBL" id="FPHD01000046">
    <property type="protein sequence ID" value="SFV57377.1"/>
    <property type="molecule type" value="Genomic_DNA"/>
</dbReference>
<dbReference type="GO" id="GO:0005737">
    <property type="term" value="C:cytoplasm"/>
    <property type="evidence" value="ECO:0007669"/>
    <property type="project" value="TreeGrafter"/>
</dbReference>
<organism evidence="5">
    <name type="scientific">hydrothermal vent metagenome</name>
    <dbReference type="NCBI Taxonomy" id="652676"/>
    <lineage>
        <taxon>unclassified sequences</taxon>
        <taxon>metagenomes</taxon>
        <taxon>ecological metagenomes</taxon>
    </lineage>
</organism>
<evidence type="ECO:0000313" key="5">
    <source>
        <dbReference type="EMBL" id="SFV57377.1"/>
    </source>
</evidence>
<evidence type="ECO:0000256" key="1">
    <source>
        <dbReference type="ARBA" id="ARBA00010396"/>
    </source>
</evidence>
<dbReference type="InterPro" id="IPR029063">
    <property type="entry name" value="SAM-dependent_MTases_sf"/>
</dbReference>
<dbReference type="Gene3D" id="1.10.150.170">
    <property type="entry name" value="Putative methyltransferase TM0872, insert domain"/>
    <property type="match status" value="1"/>
</dbReference>
<dbReference type="InterPro" id="IPR023397">
    <property type="entry name" value="SAM-dep_MeTrfase_MraW_recog"/>
</dbReference>
<dbReference type="AlphaFoldDB" id="A0A1W1BV78"/>
<keyword evidence="3 5" id="KW-0808">Transferase</keyword>
<reference evidence="5" key="1">
    <citation type="submission" date="2016-10" db="EMBL/GenBank/DDBJ databases">
        <authorList>
            <person name="de Groot N.N."/>
        </authorList>
    </citation>
    <scope>NUCLEOTIDE SEQUENCE</scope>
</reference>
<dbReference type="SUPFAM" id="SSF81799">
    <property type="entry name" value="Putative methyltransferase TM0872, insert domain"/>
    <property type="match status" value="1"/>
</dbReference>
<dbReference type="GO" id="GO:0070475">
    <property type="term" value="P:rRNA base methylation"/>
    <property type="evidence" value="ECO:0007669"/>
    <property type="project" value="TreeGrafter"/>
</dbReference>
<dbReference type="PANTHER" id="PTHR11265">
    <property type="entry name" value="S-ADENOSYL-METHYLTRANSFERASE MRAW"/>
    <property type="match status" value="1"/>
</dbReference>
<sequence length="310" mass="34876">MQTPHIPVLLEEVLASFNDVPPGYFVDCTLGYAGHSSEMLKKYSQLKHIGIDRDDEALVFSKKRLEPFESRSTLYKGTFATLLPALKEAPVTALLADFGVSSLQLDKKERGFSFNSETLDMRMDAHAPLSAYEVVNTYPKEKLEYIFDTYGEVRSWRKLAGMIVEARANAPIQSAKALSEIIQKVIPSGGKIHPATLPFQAIRIEVNNELGEIEGLLDSIESKHYKGEVVSLITFHSLEDRLVKNRFRKWAKACICDPQAMRCTCGKNHALGKELSRKPVTASKEELRINPRSRSAKLRSFRFISDQVTQ</sequence>
<dbReference type="SUPFAM" id="SSF53335">
    <property type="entry name" value="S-adenosyl-L-methionine-dependent methyltransferases"/>
    <property type="match status" value="1"/>
</dbReference>
<name>A0A1W1BV78_9ZZZZ</name>
<dbReference type="HAMAP" id="MF_01007">
    <property type="entry name" value="16SrRNA_methyltr_H"/>
    <property type="match status" value="1"/>
</dbReference>
<dbReference type="NCBIfam" id="TIGR00006">
    <property type="entry name" value="16S rRNA (cytosine(1402)-N(4))-methyltransferase RsmH"/>
    <property type="match status" value="1"/>
</dbReference>
<proteinExistence type="inferred from homology"/>
<keyword evidence="4" id="KW-0949">S-adenosyl-L-methionine</keyword>
<keyword evidence="2 5" id="KW-0489">Methyltransferase</keyword>
<dbReference type="InterPro" id="IPR002903">
    <property type="entry name" value="RsmH"/>
</dbReference>
<dbReference type="PIRSF" id="PIRSF004486">
    <property type="entry name" value="MraW"/>
    <property type="match status" value="1"/>
</dbReference>
<protein>
    <submittedName>
        <fullName evidence="5">rRNA small subunit methyltransferase H</fullName>
    </submittedName>
</protein>
<dbReference type="Pfam" id="PF01795">
    <property type="entry name" value="Methyltransf_5"/>
    <property type="match status" value="1"/>
</dbReference>
<dbReference type="GO" id="GO:0071424">
    <property type="term" value="F:rRNA (cytosine-N4-)-methyltransferase activity"/>
    <property type="evidence" value="ECO:0007669"/>
    <property type="project" value="TreeGrafter"/>
</dbReference>
<accession>A0A1W1BV78</accession>
<evidence type="ECO:0000256" key="4">
    <source>
        <dbReference type="ARBA" id="ARBA00022691"/>
    </source>
</evidence>
<evidence type="ECO:0000256" key="3">
    <source>
        <dbReference type="ARBA" id="ARBA00022679"/>
    </source>
</evidence>
<evidence type="ECO:0000256" key="2">
    <source>
        <dbReference type="ARBA" id="ARBA00022603"/>
    </source>
</evidence>